<proteinExistence type="predicted"/>
<dbReference type="AlphaFoldDB" id="A0A972NVS1"/>
<organism evidence="1 2">
    <name type="scientific">Paraburkholderia elongata</name>
    <dbReference type="NCBI Taxonomy" id="2675747"/>
    <lineage>
        <taxon>Bacteria</taxon>
        <taxon>Pseudomonadati</taxon>
        <taxon>Pseudomonadota</taxon>
        <taxon>Betaproteobacteria</taxon>
        <taxon>Burkholderiales</taxon>
        <taxon>Burkholderiaceae</taxon>
        <taxon>Paraburkholderia</taxon>
    </lineage>
</organism>
<accession>A0A972NVS1</accession>
<reference evidence="1 2" key="1">
    <citation type="submission" date="2019-11" db="EMBL/GenBank/DDBJ databases">
        <title>Metabolism of dissolved organic matter in forest soils.</title>
        <authorList>
            <person name="Cyle K.T."/>
            <person name="Wilhelm R.C."/>
            <person name="Martinez C.E."/>
        </authorList>
    </citation>
    <scope>NUCLEOTIDE SEQUENCE [LARGE SCALE GENOMIC DNA]</scope>
    <source>
        <strain evidence="1 2">5N</strain>
    </source>
</reference>
<comment type="caution">
    <text evidence="1">The sequence shown here is derived from an EMBL/GenBank/DDBJ whole genome shotgun (WGS) entry which is preliminary data.</text>
</comment>
<keyword evidence="2" id="KW-1185">Reference proteome</keyword>
<sequence length="72" mass="8096">MREFVLRVPAPTIARLCFSENEDGNDLTLGWVDSYLRRMRAALIELAIEQGTSVLVDHLKSSAKAHGRRRSA</sequence>
<evidence type="ECO:0000313" key="1">
    <source>
        <dbReference type="EMBL" id="NPT58712.1"/>
    </source>
</evidence>
<dbReference type="EMBL" id="WOEZ01000179">
    <property type="protein sequence ID" value="NPT58712.1"/>
    <property type="molecule type" value="Genomic_DNA"/>
</dbReference>
<gene>
    <name evidence="1" type="ORF">GNZ13_30185</name>
</gene>
<dbReference type="Proteomes" id="UP000655523">
    <property type="component" value="Unassembled WGS sequence"/>
</dbReference>
<evidence type="ECO:0000313" key="2">
    <source>
        <dbReference type="Proteomes" id="UP000655523"/>
    </source>
</evidence>
<dbReference type="RefSeq" id="WP_172171440.1">
    <property type="nucleotide sequence ID" value="NZ_WOEZ01000179.1"/>
</dbReference>
<protein>
    <submittedName>
        <fullName evidence="1">Uncharacterized protein</fullName>
    </submittedName>
</protein>
<name>A0A972NVS1_9BURK</name>